<dbReference type="PROSITE" id="PS50886">
    <property type="entry name" value="TRBD"/>
    <property type="match status" value="1"/>
</dbReference>
<evidence type="ECO:0000259" key="4">
    <source>
        <dbReference type="PROSITE" id="PS50886"/>
    </source>
</evidence>
<evidence type="ECO:0000313" key="5">
    <source>
        <dbReference type="EMBL" id="SHJ84401.1"/>
    </source>
</evidence>
<evidence type="ECO:0000256" key="1">
    <source>
        <dbReference type="ARBA" id="ARBA00022555"/>
    </source>
</evidence>
<keyword evidence="6" id="KW-1185">Reference proteome</keyword>
<accession>A0A1M6MLP4</accession>
<dbReference type="PANTHER" id="PTHR11586">
    <property type="entry name" value="TRNA-AMINOACYLATION COFACTOR ARC1 FAMILY MEMBER"/>
    <property type="match status" value="1"/>
</dbReference>
<dbReference type="AlphaFoldDB" id="A0A1M6MLP4"/>
<dbReference type="Gene3D" id="2.40.50.140">
    <property type="entry name" value="Nucleic acid-binding proteins"/>
    <property type="match status" value="1"/>
</dbReference>
<dbReference type="STRING" id="1830138.SAMN05443507_104107"/>
<dbReference type="SUPFAM" id="SSF50249">
    <property type="entry name" value="Nucleic acid-binding proteins"/>
    <property type="match status" value="1"/>
</dbReference>
<organism evidence="5 6">
    <name type="scientific">Alicyclobacillus tolerans</name>
    <dbReference type="NCBI Taxonomy" id="90970"/>
    <lineage>
        <taxon>Bacteria</taxon>
        <taxon>Bacillati</taxon>
        <taxon>Bacillota</taxon>
        <taxon>Bacilli</taxon>
        <taxon>Bacillales</taxon>
        <taxon>Alicyclobacillaceae</taxon>
        <taxon>Alicyclobacillus</taxon>
    </lineage>
</organism>
<dbReference type="NCBIfam" id="NF007494">
    <property type="entry name" value="PRK10089.1-3"/>
    <property type="match status" value="1"/>
</dbReference>
<dbReference type="InterPro" id="IPR008231">
    <property type="entry name" value="CsaA"/>
</dbReference>
<reference evidence="6" key="1">
    <citation type="submission" date="2016-11" db="EMBL/GenBank/DDBJ databases">
        <authorList>
            <person name="Varghese N."/>
            <person name="Submissions S."/>
        </authorList>
    </citation>
    <scope>NUCLEOTIDE SEQUENCE [LARGE SCALE GENOMIC DNA]</scope>
    <source>
        <strain evidence="6">USBA-503</strain>
    </source>
</reference>
<evidence type="ECO:0000256" key="3">
    <source>
        <dbReference type="PROSITE-ProRule" id="PRU00209"/>
    </source>
</evidence>
<dbReference type="NCBIfam" id="NF007495">
    <property type="entry name" value="PRK10089.1-4"/>
    <property type="match status" value="1"/>
</dbReference>
<sequence>MNKPRIEAEQFFSVDMRVGTILSAERFAKAKKPAYQLTIDFGPLGIRHSSAQITQRYQPNDLIGRQVVAVVNLPPRNIAGFSSEVLVLGSMGEDGDVILLRPDERAENGSPIG</sequence>
<evidence type="ECO:0000313" key="6">
    <source>
        <dbReference type="Proteomes" id="UP000184016"/>
    </source>
</evidence>
<name>A0A1M6MLP4_9BACL</name>
<proteinExistence type="predicted"/>
<dbReference type="PANTHER" id="PTHR11586:SF37">
    <property type="entry name" value="TRNA-BINDING DOMAIN-CONTAINING PROTEIN"/>
    <property type="match status" value="1"/>
</dbReference>
<gene>
    <name evidence="5" type="ORF">SAMN05443507_104107</name>
</gene>
<dbReference type="Pfam" id="PF01588">
    <property type="entry name" value="tRNA_bind"/>
    <property type="match status" value="1"/>
</dbReference>
<dbReference type="InterPro" id="IPR012340">
    <property type="entry name" value="NA-bd_OB-fold"/>
</dbReference>
<keyword evidence="2 3" id="KW-0694">RNA-binding</keyword>
<dbReference type="InterPro" id="IPR051270">
    <property type="entry name" value="Tyrosine-tRNA_ligase_regulator"/>
</dbReference>
<dbReference type="FunFam" id="2.40.50.140:FF:000165">
    <property type="entry name" value="Chaperone CsaA"/>
    <property type="match status" value="1"/>
</dbReference>
<dbReference type="NCBIfam" id="TIGR02222">
    <property type="entry name" value="chap_CsaA"/>
    <property type="match status" value="1"/>
</dbReference>
<dbReference type="GO" id="GO:0000049">
    <property type="term" value="F:tRNA binding"/>
    <property type="evidence" value="ECO:0007669"/>
    <property type="project" value="UniProtKB-UniRule"/>
</dbReference>
<dbReference type="RefSeq" id="WP_072873181.1">
    <property type="nucleotide sequence ID" value="NZ_FRAF01000004.1"/>
</dbReference>
<dbReference type="CDD" id="cd02798">
    <property type="entry name" value="tRNA_bind_CsaA"/>
    <property type="match status" value="1"/>
</dbReference>
<feature type="domain" description="TRNA-binding" evidence="4">
    <location>
        <begin position="10"/>
        <end position="113"/>
    </location>
</feature>
<dbReference type="EMBL" id="FRAF01000004">
    <property type="protein sequence ID" value="SHJ84401.1"/>
    <property type="molecule type" value="Genomic_DNA"/>
</dbReference>
<dbReference type="OrthoDB" id="9794564at2"/>
<dbReference type="Proteomes" id="UP000184016">
    <property type="component" value="Unassembled WGS sequence"/>
</dbReference>
<evidence type="ECO:0000256" key="2">
    <source>
        <dbReference type="ARBA" id="ARBA00022884"/>
    </source>
</evidence>
<protein>
    <submittedName>
        <fullName evidence="5">tRNA-binding protein</fullName>
    </submittedName>
</protein>
<dbReference type="InterPro" id="IPR002547">
    <property type="entry name" value="tRNA-bd_dom"/>
</dbReference>
<keyword evidence="1 3" id="KW-0820">tRNA-binding</keyword>